<dbReference type="RefSeq" id="WP_233696154.1">
    <property type="nucleotide sequence ID" value="NZ_JAJNBZ010000003.1"/>
</dbReference>
<evidence type="ECO:0000259" key="1">
    <source>
        <dbReference type="Pfam" id="PF11563"/>
    </source>
</evidence>
<gene>
    <name evidence="2" type="ORF">LQV63_07070</name>
</gene>
<dbReference type="InterPro" id="IPR009050">
    <property type="entry name" value="Globin-like_sf"/>
</dbReference>
<name>A0ABS8YAT6_9BACL</name>
<accession>A0ABS8YAT6</accession>
<protein>
    <submittedName>
        <fullName evidence="2">Protoglobin domain-containing protein</fullName>
    </submittedName>
</protein>
<organism evidence="2 3">
    <name type="scientific">Paenibacillus profundus</name>
    <dbReference type="NCBI Taxonomy" id="1173085"/>
    <lineage>
        <taxon>Bacteria</taxon>
        <taxon>Bacillati</taxon>
        <taxon>Bacillota</taxon>
        <taxon>Bacilli</taxon>
        <taxon>Bacillales</taxon>
        <taxon>Paenibacillaceae</taxon>
        <taxon>Paenibacillus</taxon>
    </lineage>
</organism>
<dbReference type="EMBL" id="JAJNBZ010000003">
    <property type="protein sequence ID" value="MCE5169070.1"/>
    <property type="molecule type" value="Genomic_DNA"/>
</dbReference>
<comment type="caution">
    <text evidence="2">The sequence shown here is derived from an EMBL/GenBank/DDBJ whole genome shotgun (WGS) entry which is preliminary data.</text>
</comment>
<feature type="domain" description="Globin-sensor" evidence="1">
    <location>
        <begin position="9"/>
        <end position="69"/>
    </location>
</feature>
<keyword evidence="3" id="KW-1185">Reference proteome</keyword>
<sequence>MITLQAERRIQLEFIGITDRDLSLLKSKKAEFASVTNQLVDELYQQFVSQPERLELITKHSTIERLKETAADPLQSDGIEQGGFRHS</sequence>
<dbReference type="Pfam" id="PF11563">
    <property type="entry name" value="Protoglobin"/>
    <property type="match status" value="1"/>
</dbReference>
<dbReference type="Proteomes" id="UP001199916">
    <property type="component" value="Unassembled WGS sequence"/>
</dbReference>
<dbReference type="InterPro" id="IPR012292">
    <property type="entry name" value="Globin/Proto"/>
</dbReference>
<dbReference type="Gene3D" id="1.10.490.10">
    <property type="entry name" value="Globins"/>
    <property type="match status" value="1"/>
</dbReference>
<evidence type="ECO:0000313" key="3">
    <source>
        <dbReference type="Proteomes" id="UP001199916"/>
    </source>
</evidence>
<evidence type="ECO:0000313" key="2">
    <source>
        <dbReference type="EMBL" id="MCE5169070.1"/>
    </source>
</evidence>
<dbReference type="SUPFAM" id="SSF46458">
    <property type="entry name" value="Globin-like"/>
    <property type="match status" value="1"/>
</dbReference>
<proteinExistence type="predicted"/>
<dbReference type="InterPro" id="IPR044398">
    <property type="entry name" value="Globin-sensor_dom"/>
</dbReference>
<reference evidence="2 3" key="1">
    <citation type="submission" date="2021-11" db="EMBL/GenBank/DDBJ databases">
        <title>Draft genome sequence of Paenibacillus profundus YoMME, a new Gram-positive bacteria with exoelectrogenic properties.</title>
        <authorList>
            <person name="Hubenova Y."/>
            <person name="Hubenova E."/>
            <person name="Manasiev Y."/>
            <person name="Peykov S."/>
            <person name="Mitov M."/>
        </authorList>
    </citation>
    <scope>NUCLEOTIDE SEQUENCE [LARGE SCALE GENOMIC DNA]</scope>
    <source>
        <strain evidence="2 3">YoMME</strain>
    </source>
</reference>